<evidence type="ECO:0000256" key="3">
    <source>
        <dbReference type="ARBA" id="ARBA00022729"/>
    </source>
</evidence>
<name>A0A537JEM9_9BACT</name>
<dbReference type="Pfam" id="PF00496">
    <property type="entry name" value="SBP_bac_5"/>
    <property type="match status" value="1"/>
</dbReference>
<keyword evidence="3" id="KW-0732">Signal</keyword>
<dbReference type="EMBL" id="VBAN01000183">
    <property type="protein sequence ID" value="TMI82001.1"/>
    <property type="molecule type" value="Genomic_DNA"/>
</dbReference>
<evidence type="ECO:0000259" key="4">
    <source>
        <dbReference type="Pfam" id="PF00496"/>
    </source>
</evidence>
<accession>A0A537JEM9</accession>
<dbReference type="PANTHER" id="PTHR30290:SF9">
    <property type="entry name" value="OLIGOPEPTIDE-BINDING PROTEIN APPA"/>
    <property type="match status" value="1"/>
</dbReference>
<dbReference type="PANTHER" id="PTHR30290">
    <property type="entry name" value="PERIPLASMIC BINDING COMPONENT OF ABC TRANSPORTER"/>
    <property type="match status" value="1"/>
</dbReference>
<dbReference type="InterPro" id="IPR000914">
    <property type="entry name" value="SBP_5_dom"/>
</dbReference>
<dbReference type="GO" id="GO:1904680">
    <property type="term" value="F:peptide transmembrane transporter activity"/>
    <property type="evidence" value="ECO:0007669"/>
    <property type="project" value="TreeGrafter"/>
</dbReference>
<gene>
    <name evidence="5" type="ORF">E6H03_06240</name>
</gene>
<reference evidence="5 6" key="1">
    <citation type="journal article" date="2019" name="Nat. Microbiol.">
        <title>Mediterranean grassland soil C-N compound turnover is dependent on rainfall and depth, and is mediated by genomically divergent microorganisms.</title>
        <authorList>
            <person name="Diamond S."/>
            <person name="Andeer P.F."/>
            <person name="Li Z."/>
            <person name="Crits-Christoph A."/>
            <person name="Burstein D."/>
            <person name="Anantharaman K."/>
            <person name="Lane K.R."/>
            <person name="Thomas B.C."/>
            <person name="Pan C."/>
            <person name="Northen T.R."/>
            <person name="Banfield J.F."/>
        </authorList>
    </citation>
    <scope>NUCLEOTIDE SEQUENCE [LARGE SCALE GENOMIC DNA]</scope>
    <source>
        <strain evidence="5">NP_6</strain>
    </source>
</reference>
<proteinExistence type="inferred from homology"/>
<evidence type="ECO:0000313" key="6">
    <source>
        <dbReference type="Proteomes" id="UP000318093"/>
    </source>
</evidence>
<keyword evidence="2" id="KW-0813">Transport</keyword>
<dbReference type="Gene3D" id="3.40.190.10">
    <property type="entry name" value="Periplasmic binding protein-like II"/>
    <property type="match status" value="1"/>
</dbReference>
<sequence length="369" mass="40195">MGEKGSRGPAQARASGRLIGHRLAILALVSLCLFSPFQGSQAGPAPGTFVMVIGDNPDNLNPYLHSLAASGAVYRFTFDSLYTWTFRLRPGVRWSDGAPFTSADVKFAWQLATNRDVHITYATGFDKIASIDTPDPLTVVYRLKEPYAPFRDQVMGSAIVPQHVLGSLAADQINRTPFNQKPVGTGPFYVSEFVTDDHVTLTANPHYWGKPARLQRIIVRIVPDQNTQVNLLKAGELNLLNVPAARLQEIARVPTLVVKRYLDPTYALVQLDEYEFLREGAVRQALDYATPKESIIRNVMKGSAISCRTAPTRTRAFAPARTIRSGRGRCCSTTASRRAPAGFSTRAAGGSTCRCGPSPGARSSARPCS</sequence>
<evidence type="ECO:0000256" key="2">
    <source>
        <dbReference type="ARBA" id="ARBA00022448"/>
    </source>
</evidence>
<dbReference type="SUPFAM" id="SSF53850">
    <property type="entry name" value="Periplasmic binding protein-like II"/>
    <property type="match status" value="1"/>
</dbReference>
<dbReference type="AlphaFoldDB" id="A0A537JEM9"/>
<organism evidence="5 6">
    <name type="scientific">Candidatus Segetimicrobium genomatis</name>
    <dbReference type="NCBI Taxonomy" id="2569760"/>
    <lineage>
        <taxon>Bacteria</taxon>
        <taxon>Bacillati</taxon>
        <taxon>Candidatus Sysuimicrobiota</taxon>
        <taxon>Candidatus Sysuimicrobiia</taxon>
        <taxon>Candidatus Sysuimicrobiales</taxon>
        <taxon>Candidatus Segetimicrobiaceae</taxon>
        <taxon>Candidatus Segetimicrobium</taxon>
    </lineage>
</organism>
<dbReference type="Gene3D" id="3.10.105.10">
    <property type="entry name" value="Dipeptide-binding Protein, Domain 3"/>
    <property type="match status" value="1"/>
</dbReference>
<dbReference type="GO" id="GO:0015833">
    <property type="term" value="P:peptide transport"/>
    <property type="evidence" value="ECO:0007669"/>
    <property type="project" value="TreeGrafter"/>
</dbReference>
<evidence type="ECO:0000256" key="1">
    <source>
        <dbReference type="ARBA" id="ARBA00005695"/>
    </source>
</evidence>
<feature type="domain" description="Solute-binding protein family 5" evidence="4">
    <location>
        <begin position="83"/>
        <end position="306"/>
    </location>
</feature>
<comment type="caution">
    <text evidence="5">The sequence shown here is derived from an EMBL/GenBank/DDBJ whole genome shotgun (WGS) entry which is preliminary data.</text>
</comment>
<comment type="similarity">
    <text evidence="1">Belongs to the bacterial solute-binding protein 5 family.</text>
</comment>
<protein>
    <recommendedName>
        <fullName evidence="4">Solute-binding protein family 5 domain-containing protein</fullName>
    </recommendedName>
</protein>
<dbReference type="Proteomes" id="UP000318093">
    <property type="component" value="Unassembled WGS sequence"/>
</dbReference>
<dbReference type="Gene3D" id="3.90.76.10">
    <property type="entry name" value="Dipeptide-binding Protein, Domain 1"/>
    <property type="match status" value="1"/>
</dbReference>
<evidence type="ECO:0000313" key="5">
    <source>
        <dbReference type="EMBL" id="TMI82001.1"/>
    </source>
</evidence>
<dbReference type="InterPro" id="IPR039424">
    <property type="entry name" value="SBP_5"/>
</dbReference>